<organism evidence="2 3">
    <name type="scientific">Adineta steineri</name>
    <dbReference type="NCBI Taxonomy" id="433720"/>
    <lineage>
        <taxon>Eukaryota</taxon>
        <taxon>Metazoa</taxon>
        <taxon>Spiralia</taxon>
        <taxon>Gnathifera</taxon>
        <taxon>Rotifera</taxon>
        <taxon>Eurotatoria</taxon>
        <taxon>Bdelloidea</taxon>
        <taxon>Adinetida</taxon>
        <taxon>Adinetidae</taxon>
        <taxon>Adineta</taxon>
    </lineage>
</organism>
<feature type="chain" id="PRO_5032832024" evidence="1">
    <location>
        <begin position="23"/>
        <end position="83"/>
    </location>
</feature>
<keyword evidence="1" id="KW-0732">Signal</keyword>
<name>A0A820MGY5_9BILA</name>
<protein>
    <submittedName>
        <fullName evidence="2">Uncharacterized protein</fullName>
    </submittedName>
</protein>
<evidence type="ECO:0000313" key="3">
    <source>
        <dbReference type="Proteomes" id="UP000663868"/>
    </source>
</evidence>
<dbReference type="Proteomes" id="UP000663868">
    <property type="component" value="Unassembled WGS sequence"/>
</dbReference>
<sequence length="83" mass="9243">MYYKSPPIIFFIWVILITQCISFPHLASKRGLDCNQPSDHPFIPPGPNDIRLAQLHGILSGTPIHSPQSVFCAPKNGEITFIV</sequence>
<reference evidence="2" key="1">
    <citation type="submission" date="2021-02" db="EMBL/GenBank/DDBJ databases">
        <authorList>
            <person name="Nowell W R."/>
        </authorList>
    </citation>
    <scope>NUCLEOTIDE SEQUENCE</scope>
</reference>
<proteinExistence type="predicted"/>
<dbReference type="EMBL" id="CAJOBB010020953">
    <property type="protein sequence ID" value="CAF4371908.1"/>
    <property type="molecule type" value="Genomic_DNA"/>
</dbReference>
<evidence type="ECO:0000256" key="1">
    <source>
        <dbReference type="SAM" id="SignalP"/>
    </source>
</evidence>
<evidence type="ECO:0000313" key="2">
    <source>
        <dbReference type="EMBL" id="CAF4371908.1"/>
    </source>
</evidence>
<feature type="non-terminal residue" evidence="2">
    <location>
        <position position="83"/>
    </location>
</feature>
<comment type="caution">
    <text evidence="2">The sequence shown here is derived from an EMBL/GenBank/DDBJ whole genome shotgun (WGS) entry which is preliminary data.</text>
</comment>
<dbReference type="AlphaFoldDB" id="A0A820MGY5"/>
<gene>
    <name evidence="2" type="ORF">KXQ929_LOCUS49408</name>
</gene>
<feature type="signal peptide" evidence="1">
    <location>
        <begin position="1"/>
        <end position="22"/>
    </location>
</feature>
<accession>A0A820MGY5</accession>